<dbReference type="EMBL" id="CAJZBQ010000037">
    <property type="protein sequence ID" value="CAG9325220.1"/>
    <property type="molecule type" value="Genomic_DNA"/>
</dbReference>
<comment type="caution">
    <text evidence="1">The sequence shown here is derived from an EMBL/GenBank/DDBJ whole genome shotgun (WGS) entry which is preliminary data.</text>
</comment>
<accession>A0AAU9JP13</accession>
<protein>
    <recommendedName>
        <fullName evidence="3">F-box domain-containing protein</fullName>
    </recommendedName>
</protein>
<dbReference type="AlphaFoldDB" id="A0AAU9JP13"/>
<name>A0AAU9JP13_9CILI</name>
<evidence type="ECO:0008006" key="3">
    <source>
        <dbReference type="Google" id="ProtNLM"/>
    </source>
</evidence>
<proteinExistence type="predicted"/>
<dbReference type="Proteomes" id="UP001162131">
    <property type="component" value="Unassembled WGS sequence"/>
</dbReference>
<sequence length="404" mass="47334">MENRLAIDKLGINILDQITDFLAPLEIVSIFGINRSFHKLWNSKIQQKIFQAFPDFTLQMDPREKWLHLQIRVTCQNKNYPKITKMTSDNKIYVLDISFTPEPEIKLFTDGQINLWKPESPNKKNIKCSNISELEYPIQACGYEDNHLALLLENGKVKHIYNNVEVNDFQVRGINYEKITQMFFLLKCSRLVMQCSKKIVFMDYNGNISLNMKLGLMEKYKVVPWANDAFITVINENLLYIDDTWGRKLLCNYSGPALKRTPDFWIDEESKKYVFQTGKKNSGWAKKVNANWIDFVEKGTKMFRTKDHHYILIDRYTLIDECCSHQYKITQDLENVLQNGVYILTHCISPQNNQLIQLFIEGETNHIALKWLPYNINILSFAFPYIVYSAALEEGDFEIGILKF</sequence>
<keyword evidence="2" id="KW-1185">Reference proteome</keyword>
<gene>
    <name evidence="1" type="ORF">BSTOLATCC_MIC37966</name>
</gene>
<organism evidence="1 2">
    <name type="scientific">Blepharisma stoltei</name>
    <dbReference type="NCBI Taxonomy" id="1481888"/>
    <lineage>
        <taxon>Eukaryota</taxon>
        <taxon>Sar</taxon>
        <taxon>Alveolata</taxon>
        <taxon>Ciliophora</taxon>
        <taxon>Postciliodesmatophora</taxon>
        <taxon>Heterotrichea</taxon>
        <taxon>Heterotrichida</taxon>
        <taxon>Blepharismidae</taxon>
        <taxon>Blepharisma</taxon>
    </lineage>
</organism>
<evidence type="ECO:0000313" key="1">
    <source>
        <dbReference type="EMBL" id="CAG9325220.1"/>
    </source>
</evidence>
<reference evidence="1" key="1">
    <citation type="submission" date="2021-09" db="EMBL/GenBank/DDBJ databases">
        <authorList>
            <consortium name="AG Swart"/>
            <person name="Singh M."/>
            <person name="Singh A."/>
            <person name="Seah K."/>
            <person name="Emmerich C."/>
        </authorList>
    </citation>
    <scope>NUCLEOTIDE SEQUENCE</scope>
    <source>
        <strain evidence="1">ATCC30299</strain>
    </source>
</reference>
<evidence type="ECO:0000313" key="2">
    <source>
        <dbReference type="Proteomes" id="UP001162131"/>
    </source>
</evidence>